<dbReference type="RefSeq" id="WP_379810343.1">
    <property type="nucleotide sequence ID" value="NZ_JBHUPC010000010.1"/>
</dbReference>
<evidence type="ECO:0000256" key="1">
    <source>
        <dbReference type="SAM" id="Phobius"/>
    </source>
</evidence>
<keyword evidence="1" id="KW-0812">Transmembrane</keyword>
<protein>
    <recommendedName>
        <fullName evidence="4">Sugar transporter</fullName>
    </recommendedName>
</protein>
<keyword evidence="3" id="KW-1185">Reference proteome</keyword>
<keyword evidence="1" id="KW-0472">Membrane</keyword>
<evidence type="ECO:0000313" key="3">
    <source>
        <dbReference type="Proteomes" id="UP001597534"/>
    </source>
</evidence>
<dbReference type="EMBL" id="JBHUPC010000010">
    <property type="protein sequence ID" value="MFD2890834.1"/>
    <property type="molecule type" value="Genomic_DNA"/>
</dbReference>
<gene>
    <name evidence="2" type="ORF">ACFS5J_02270</name>
</gene>
<name>A0ABW5YIG5_9FLAO</name>
<feature type="transmembrane region" description="Helical" evidence="1">
    <location>
        <begin position="110"/>
        <end position="131"/>
    </location>
</feature>
<feature type="transmembrane region" description="Helical" evidence="1">
    <location>
        <begin position="55"/>
        <end position="77"/>
    </location>
</feature>
<dbReference type="Proteomes" id="UP001597534">
    <property type="component" value="Unassembled WGS sequence"/>
</dbReference>
<proteinExistence type="predicted"/>
<feature type="transmembrane region" description="Helical" evidence="1">
    <location>
        <begin position="84"/>
        <end position="104"/>
    </location>
</feature>
<reference evidence="3" key="1">
    <citation type="journal article" date="2019" name="Int. J. Syst. Evol. Microbiol.">
        <title>The Global Catalogue of Microorganisms (GCM) 10K type strain sequencing project: providing services to taxonomists for standard genome sequencing and annotation.</title>
        <authorList>
            <consortium name="The Broad Institute Genomics Platform"/>
            <consortium name="The Broad Institute Genome Sequencing Center for Infectious Disease"/>
            <person name="Wu L."/>
            <person name="Ma J."/>
        </authorList>
    </citation>
    <scope>NUCLEOTIDE SEQUENCE [LARGE SCALE GENOMIC DNA]</scope>
    <source>
        <strain evidence="3">KCTC 22671</strain>
    </source>
</reference>
<keyword evidence="1" id="KW-1133">Transmembrane helix</keyword>
<accession>A0ABW5YIG5</accession>
<evidence type="ECO:0008006" key="4">
    <source>
        <dbReference type="Google" id="ProtNLM"/>
    </source>
</evidence>
<sequence>MKSNKPKASYWIISAIALLWNAMGVNAYIQQAYQTESFKAMYTEEQLQLIAEAPIWSTAAFALAVFGGFFGAVALIMRKKWAHYLFIFSMIAVLVQMYYNFIIIDSLAVYGPGATIMPIMIIVFGLILIWYSKYAMKKNWII</sequence>
<evidence type="ECO:0000313" key="2">
    <source>
        <dbReference type="EMBL" id="MFD2890834.1"/>
    </source>
</evidence>
<comment type="caution">
    <text evidence="2">The sequence shown here is derived from an EMBL/GenBank/DDBJ whole genome shotgun (WGS) entry which is preliminary data.</text>
</comment>
<organism evidence="2 3">
    <name type="scientific">Flavobacterium chuncheonense</name>
    <dbReference type="NCBI Taxonomy" id="2026653"/>
    <lineage>
        <taxon>Bacteria</taxon>
        <taxon>Pseudomonadati</taxon>
        <taxon>Bacteroidota</taxon>
        <taxon>Flavobacteriia</taxon>
        <taxon>Flavobacteriales</taxon>
        <taxon>Flavobacteriaceae</taxon>
        <taxon>Flavobacterium</taxon>
    </lineage>
</organism>